<feature type="domain" description="F-box" evidence="1">
    <location>
        <begin position="1"/>
        <end position="31"/>
    </location>
</feature>
<dbReference type="InterPro" id="IPR006566">
    <property type="entry name" value="FBD"/>
</dbReference>
<dbReference type="InterPro" id="IPR055411">
    <property type="entry name" value="LRR_FXL15/At3g58940/PEG3-like"/>
</dbReference>
<dbReference type="SUPFAM" id="SSF52047">
    <property type="entry name" value="RNI-like"/>
    <property type="match status" value="1"/>
</dbReference>
<gene>
    <name evidence="2" type="ORF">C1H46_044874</name>
</gene>
<name>A0A540K5V6_MALBA</name>
<evidence type="ECO:0000313" key="3">
    <source>
        <dbReference type="Proteomes" id="UP000315295"/>
    </source>
</evidence>
<dbReference type="InterPro" id="IPR032675">
    <property type="entry name" value="LRR_dom_sf"/>
</dbReference>
<dbReference type="SMART" id="SM00256">
    <property type="entry name" value="FBOX"/>
    <property type="match status" value="1"/>
</dbReference>
<dbReference type="InterPro" id="IPR053781">
    <property type="entry name" value="F-box_AtFBL13-like"/>
</dbReference>
<organism evidence="2 3">
    <name type="scientific">Malus baccata</name>
    <name type="common">Siberian crab apple</name>
    <name type="synonym">Pyrus baccata</name>
    <dbReference type="NCBI Taxonomy" id="106549"/>
    <lineage>
        <taxon>Eukaryota</taxon>
        <taxon>Viridiplantae</taxon>
        <taxon>Streptophyta</taxon>
        <taxon>Embryophyta</taxon>
        <taxon>Tracheophyta</taxon>
        <taxon>Spermatophyta</taxon>
        <taxon>Magnoliopsida</taxon>
        <taxon>eudicotyledons</taxon>
        <taxon>Gunneridae</taxon>
        <taxon>Pentapetalae</taxon>
        <taxon>rosids</taxon>
        <taxon>fabids</taxon>
        <taxon>Rosales</taxon>
        <taxon>Rosaceae</taxon>
        <taxon>Amygdaloideae</taxon>
        <taxon>Maleae</taxon>
        <taxon>Malus</taxon>
    </lineage>
</organism>
<evidence type="ECO:0000313" key="2">
    <source>
        <dbReference type="EMBL" id="TQD69593.1"/>
    </source>
</evidence>
<dbReference type="Pfam" id="PF00646">
    <property type="entry name" value="F-box"/>
    <property type="match status" value="1"/>
</dbReference>
<dbReference type="SUPFAM" id="SSF81383">
    <property type="entry name" value="F-box domain"/>
    <property type="match status" value="1"/>
</dbReference>
<reference evidence="2 3" key="1">
    <citation type="journal article" date="2019" name="G3 (Bethesda)">
        <title>Sequencing of a Wild Apple (Malus baccata) Genome Unravels the Differences Between Cultivated and Wild Apple Species Regarding Disease Resistance and Cold Tolerance.</title>
        <authorList>
            <person name="Chen X."/>
        </authorList>
    </citation>
    <scope>NUCLEOTIDE SEQUENCE [LARGE SCALE GENOMIC DNA]</scope>
    <source>
        <strain evidence="3">cv. Shandingzi</strain>
        <tissue evidence="2">Leaves</tissue>
    </source>
</reference>
<accession>A0A540K5V6</accession>
<dbReference type="STRING" id="106549.A0A540K5V6"/>
<dbReference type="Gene3D" id="3.80.10.10">
    <property type="entry name" value="Ribonuclease Inhibitor"/>
    <property type="match status" value="1"/>
</dbReference>
<dbReference type="AlphaFoldDB" id="A0A540K5V6"/>
<dbReference type="InterPro" id="IPR036047">
    <property type="entry name" value="F-box-like_dom_sf"/>
</dbReference>
<dbReference type="PROSITE" id="PS50181">
    <property type="entry name" value="FBOX"/>
    <property type="match status" value="1"/>
</dbReference>
<dbReference type="EMBL" id="VIEB01003089">
    <property type="protein sequence ID" value="TQD69593.1"/>
    <property type="molecule type" value="Genomic_DNA"/>
</dbReference>
<proteinExistence type="predicted"/>
<keyword evidence="3" id="KW-1185">Reference proteome</keyword>
<dbReference type="PANTHER" id="PTHR31900:SF30">
    <property type="entry name" value="SUPERFAMILY PROTEIN, PUTATIVE-RELATED"/>
    <property type="match status" value="1"/>
</dbReference>
<dbReference type="CDD" id="cd22160">
    <property type="entry name" value="F-box_AtFBL13-like"/>
    <property type="match status" value="1"/>
</dbReference>
<comment type="caution">
    <text evidence="2">The sequence shown here is derived from an EMBL/GenBank/DDBJ whole genome shotgun (WGS) entry which is preliminary data.</text>
</comment>
<dbReference type="Pfam" id="PF24758">
    <property type="entry name" value="LRR_At5g56370"/>
    <property type="match status" value="1"/>
</dbReference>
<dbReference type="Proteomes" id="UP000315295">
    <property type="component" value="Unassembled WGS sequence"/>
</dbReference>
<evidence type="ECO:0000259" key="1">
    <source>
        <dbReference type="PROSITE" id="PS50181"/>
    </source>
</evidence>
<dbReference type="SMART" id="SM00579">
    <property type="entry name" value="FBD"/>
    <property type="match status" value="1"/>
</dbReference>
<protein>
    <recommendedName>
        <fullName evidence="1">F-box domain-containing protein</fullName>
    </recommendedName>
</protein>
<dbReference type="PANTHER" id="PTHR31900">
    <property type="entry name" value="F-BOX/RNI SUPERFAMILY PROTEIN-RELATED"/>
    <property type="match status" value="1"/>
</dbReference>
<dbReference type="InterPro" id="IPR050232">
    <property type="entry name" value="FBL13/AtMIF1-like"/>
</dbReference>
<dbReference type="Pfam" id="PF08387">
    <property type="entry name" value="FBD"/>
    <property type="match status" value="1"/>
</dbReference>
<feature type="non-terminal residue" evidence="2">
    <location>
        <position position="1"/>
    </location>
</feature>
<dbReference type="InterPro" id="IPR001810">
    <property type="entry name" value="F-box_dom"/>
</dbReference>
<sequence length="414" mass="47484">LPVEVLRHILSFLPTKYAVRTSCLSTKWKNIWASVPILNFHHEYFSGDAGFSMFVERVLFMRDSSDIQRFSLCCRQIQDFSRVDGWIRTAIRRNVVELSISAIFDRLRIYELPKSLCMCKSLMFLELLLNFTIKVPTSGCFPSLKYLCVMLFGMADKDSMNRLFSQCPVLEVLTIKAVSGIRHVVLDINISAPELKMLTIYLGAGALHNLFINAPKLENLYLCDSRLSNYIFENVKSLIKADIDLSDQFGIYDPGYVNRVTALLAGISHVKYLRLSAPSFEGCCLPAFDSLKHLELDLYDCNLFKSINELLKRSLNLEYLGANFNECIEEYLEHPWIQPNFVPNCLLSYLKTVSIRKFEGRQADMEVAKFLLKNGKVLNNMTIATSDPQCAKEELYKEFCMFERGSKTCQVKFI</sequence>